<evidence type="ECO:0000313" key="1">
    <source>
        <dbReference type="EMBL" id="KAJ3472830.1"/>
    </source>
</evidence>
<gene>
    <name evidence="1" type="ORF">NLI96_g13237</name>
</gene>
<sequence length="112" mass="11834">MANFLTLERAMNKQKLTVLGVVKRSGVSRRTGLPWEMYAAQCALEQGTADGGSEILVGQINLPEQLRGVSAGDYLAEFALAQSMEGRLEPRIVSLVPFGKPTAKAASGAAVA</sequence>
<evidence type="ECO:0000313" key="2">
    <source>
        <dbReference type="Proteomes" id="UP001212997"/>
    </source>
</evidence>
<reference evidence="1" key="1">
    <citation type="submission" date="2022-07" db="EMBL/GenBank/DDBJ databases">
        <title>Genome Sequence of Physisporinus lineatus.</title>
        <authorList>
            <person name="Buettner E."/>
        </authorList>
    </citation>
    <scope>NUCLEOTIDE SEQUENCE</scope>
    <source>
        <strain evidence="1">VT162</strain>
    </source>
</reference>
<protein>
    <recommendedName>
        <fullName evidence="3">Cellulose synthase</fullName>
    </recommendedName>
</protein>
<proteinExistence type="predicted"/>
<comment type="caution">
    <text evidence="1">The sequence shown here is derived from an EMBL/GenBank/DDBJ whole genome shotgun (WGS) entry which is preliminary data.</text>
</comment>
<dbReference type="Proteomes" id="UP001212997">
    <property type="component" value="Unassembled WGS sequence"/>
</dbReference>
<dbReference type="AlphaFoldDB" id="A0AAD5Y948"/>
<organism evidence="1 2">
    <name type="scientific">Meripilus lineatus</name>
    <dbReference type="NCBI Taxonomy" id="2056292"/>
    <lineage>
        <taxon>Eukaryota</taxon>
        <taxon>Fungi</taxon>
        <taxon>Dikarya</taxon>
        <taxon>Basidiomycota</taxon>
        <taxon>Agaricomycotina</taxon>
        <taxon>Agaricomycetes</taxon>
        <taxon>Polyporales</taxon>
        <taxon>Meripilaceae</taxon>
        <taxon>Meripilus</taxon>
    </lineage>
</organism>
<evidence type="ECO:0008006" key="3">
    <source>
        <dbReference type="Google" id="ProtNLM"/>
    </source>
</evidence>
<name>A0AAD5Y948_9APHY</name>
<keyword evidence="2" id="KW-1185">Reference proteome</keyword>
<accession>A0AAD5Y948</accession>
<dbReference type="EMBL" id="JANAWD010001722">
    <property type="protein sequence ID" value="KAJ3472830.1"/>
    <property type="molecule type" value="Genomic_DNA"/>
</dbReference>